<evidence type="ECO:0000256" key="2">
    <source>
        <dbReference type="ARBA" id="ARBA00022679"/>
    </source>
</evidence>
<sequence>MKQSPKIVGLGAMLWDIFPDATHFGGAPANFACHASMLGGQVSMVSCVGRDQLGFNALKFLQQYGVNTATIAQSDDYPTGTVLVTLDQVGKPNFEIKTNVAWDAVPWSTEIAQLALETDAVCFGSLDQRSEMSRRTIQQFLKTTKQDCWRIFDINLRQHYYSPELIDQSLKLANILKLNQEELSVIESIIGLRNGEADQLSQLKKQFELELVILTKGEKGSVLVSNQGVLEHPGLTIKVQDTVGAGDAFTATLAIGLLQGIDLEIMNQHANRVAAYVCSQSGAVPSLPPELLEFGTAHGVEF</sequence>
<evidence type="ECO:0000259" key="4">
    <source>
        <dbReference type="Pfam" id="PF00294"/>
    </source>
</evidence>
<comment type="similarity">
    <text evidence="1">Belongs to the carbohydrate kinase PfkB family.</text>
</comment>
<proteinExistence type="inferred from homology"/>
<gene>
    <name evidence="5" type="ORF">METZ01_LOCUS190309</name>
</gene>
<evidence type="ECO:0000256" key="3">
    <source>
        <dbReference type="ARBA" id="ARBA00022777"/>
    </source>
</evidence>
<dbReference type="GO" id="GO:0016301">
    <property type="term" value="F:kinase activity"/>
    <property type="evidence" value="ECO:0007669"/>
    <property type="project" value="UniProtKB-KW"/>
</dbReference>
<feature type="domain" description="Carbohydrate kinase PfkB" evidence="4">
    <location>
        <begin position="23"/>
        <end position="288"/>
    </location>
</feature>
<dbReference type="InterPro" id="IPR050306">
    <property type="entry name" value="PfkB_Carbo_kinase"/>
</dbReference>
<keyword evidence="2" id="KW-0808">Transferase</keyword>
<protein>
    <recommendedName>
        <fullName evidence="4">Carbohydrate kinase PfkB domain-containing protein</fullName>
    </recommendedName>
</protein>
<evidence type="ECO:0000313" key="5">
    <source>
        <dbReference type="EMBL" id="SVB37455.1"/>
    </source>
</evidence>
<organism evidence="5">
    <name type="scientific">marine metagenome</name>
    <dbReference type="NCBI Taxonomy" id="408172"/>
    <lineage>
        <taxon>unclassified sequences</taxon>
        <taxon>metagenomes</taxon>
        <taxon>ecological metagenomes</taxon>
    </lineage>
</organism>
<dbReference type="Gene3D" id="3.40.1190.20">
    <property type="match status" value="1"/>
</dbReference>
<dbReference type="InterPro" id="IPR029056">
    <property type="entry name" value="Ribokinase-like"/>
</dbReference>
<keyword evidence="3" id="KW-0418">Kinase</keyword>
<evidence type="ECO:0000256" key="1">
    <source>
        <dbReference type="ARBA" id="ARBA00010688"/>
    </source>
</evidence>
<dbReference type="PANTHER" id="PTHR43085">
    <property type="entry name" value="HEXOKINASE FAMILY MEMBER"/>
    <property type="match status" value="1"/>
</dbReference>
<dbReference type="CDD" id="cd01167">
    <property type="entry name" value="bac_FRK"/>
    <property type="match status" value="1"/>
</dbReference>
<accession>A0A382DGV1</accession>
<dbReference type="Pfam" id="PF00294">
    <property type="entry name" value="PfkB"/>
    <property type="match status" value="1"/>
</dbReference>
<dbReference type="AlphaFoldDB" id="A0A382DGV1"/>
<dbReference type="EMBL" id="UINC01039245">
    <property type="protein sequence ID" value="SVB37455.1"/>
    <property type="molecule type" value="Genomic_DNA"/>
</dbReference>
<dbReference type="SUPFAM" id="SSF53613">
    <property type="entry name" value="Ribokinase-like"/>
    <property type="match status" value="1"/>
</dbReference>
<reference evidence="5" key="1">
    <citation type="submission" date="2018-05" db="EMBL/GenBank/DDBJ databases">
        <authorList>
            <person name="Lanie J.A."/>
            <person name="Ng W.-L."/>
            <person name="Kazmierczak K.M."/>
            <person name="Andrzejewski T.M."/>
            <person name="Davidsen T.M."/>
            <person name="Wayne K.J."/>
            <person name="Tettelin H."/>
            <person name="Glass J.I."/>
            <person name="Rusch D."/>
            <person name="Podicherti R."/>
            <person name="Tsui H.-C.T."/>
            <person name="Winkler M.E."/>
        </authorList>
    </citation>
    <scope>NUCLEOTIDE SEQUENCE</scope>
</reference>
<dbReference type="InterPro" id="IPR011611">
    <property type="entry name" value="PfkB_dom"/>
</dbReference>
<name>A0A382DGV1_9ZZZZ</name>
<dbReference type="PANTHER" id="PTHR43085:SF57">
    <property type="entry name" value="CARBOHYDRATE KINASE PFKB DOMAIN-CONTAINING PROTEIN"/>
    <property type="match status" value="1"/>
</dbReference>